<evidence type="ECO:0000256" key="5">
    <source>
        <dbReference type="ARBA" id="ARBA00023040"/>
    </source>
</evidence>
<evidence type="ECO:0000256" key="6">
    <source>
        <dbReference type="ARBA" id="ARBA00023136"/>
    </source>
</evidence>
<keyword evidence="4 9" id="KW-1133">Transmembrane helix</keyword>
<keyword evidence="3 9" id="KW-0812">Transmembrane</keyword>
<dbReference type="PRINTS" id="PR00237">
    <property type="entry name" value="GPCRRHODOPSN"/>
</dbReference>
<dbReference type="Gene3D" id="1.20.1070.10">
    <property type="entry name" value="Rhodopsin 7-helix transmembrane proteins"/>
    <property type="match status" value="1"/>
</dbReference>
<keyword evidence="8" id="KW-0807">Transducer</keyword>
<feature type="transmembrane region" description="Helical" evidence="9">
    <location>
        <begin position="292"/>
        <end position="315"/>
    </location>
</feature>
<protein>
    <recommendedName>
        <fullName evidence="10">G-protein coupled receptors family 1 profile domain-containing protein</fullName>
    </recommendedName>
</protein>
<evidence type="ECO:0000256" key="7">
    <source>
        <dbReference type="ARBA" id="ARBA00023170"/>
    </source>
</evidence>
<evidence type="ECO:0000256" key="2">
    <source>
        <dbReference type="ARBA" id="ARBA00022475"/>
    </source>
</evidence>
<dbReference type="CDD" id="cd00637">
    <property type="entry name" value="7tm_classA_rhodopsin-like"/>
    <property type="match status" value="1"/>
</dbReference>
<dbReference type="PANTHER" id="PTHR24249">
    <property type="entry name" value="HISTAMINE RECEPTOR-RELATED G-PROTEIN COUPLED RECEPTOR"/>
    <property type="match status" value="1"/>
</dbReference>
<dbReference type="InterPro" id="IPR050569">
    <property type="entry name" value="TAAR"/>
</dbReference>
<evidence type="ECO:0000256" key="3">
    <source>
        <dbReference type="ARBA" id="ARBA00022692"/>
    </source>
</evidence>
<evidence type="ECO:0000259" key="10">
    <source>
        <dbReference type="PROSITE" id="PS50262"/>
    </source>
</evidence>
<evidence type="ECO:0000313" key="11">
    <source>
        <dbReference type="EMBL" id="CAK8694724.1"/>
    </source>
</evidence>
<keyword evidence="2" id="KW-1003">Cell membrane</keyword>
<dbReference type="PROSITE" id="PS50262">
    <property type="entry name" value="G_PROTEIN_RECEP_F1_2"/>
    <property type="match status" value="1"/>
</dbReference>
<keyword evidence="6 9" id="KW-0472">Membrane</keyword>
<dbReference type="InterPro" id="IPR017452">
    <property type="entry name" value="GPCR_Rhodpsn_7TM"/>
</dbReference>
<keyword evidence="7" id="KW-0675">Receptor</keyword>
<dbReference type="EMBL" id="CAWYQH010000141">
    <property type="protein sequence ID" value="CAK8694724.1"/>
    <property type="molecule type" value="Genomic_DNA"/>
</dbReference>
<evidence type="ECO:0000256" key="8">
    <source>
        <dbReference type="ARBA" id="ARBA00023224"/>
    </source>
</evidence>
<accession>A0ABP0GVQ0</accession>
<organism evidence="11 12">
    <name type="scientific">Clavelina lepadiformis</name>
    <name type="common">Light-bulb sea squirt</name>
    <name type="synonym">Ascidia lepadiformis</name>
    <dbReference type="NCBI Taxonomy" id="159417"/>
    <lineage>
        <taxon>Eukaryota</taxon>
        <taxon>Metazoa</taxon>
        <taxon>Chordata</taxon>
        <taxon>Tunicata</taxon>
        <taxon>Ascidiacea</taxon>
        <taxon>Aplousobranchia</taxon>
        <taxon>Clavelinidae</taxon>
        <taxon>Clavelina</taxon>
    </lineage>
</organism>
<dbReference type="PANTHER" id="PTHR24249:SF422">
    <property type="entry name" value="G-PROTEIN COUPLED RECEPTORS FAMILY 1 PROFILE DOMAIN-CONTAINING PROTEIN"/>
    <property type="match status" value="1"/>
</dbReference>
<sequence>MQSVNVEVGNYTNLSSCVYLPFCEVRYVSECRTTIVKECEACNIHGANVILTVLIVSGVLVTVGNILVIASVVFDDKKRRTKYDIPKASLAFANLTTGVGLWVIDIPNVIWSLRQTPVSIGLYINQSISSPFAMGSAAWFTFLYSSSVYHLLYMSIQRLIGVRCPMRYRNLSYKKVYLHLFFVWCFSTLGSMPVLPGLAVEVIYRPDLFSFLPVLQKTDLSKTGSVLFVLIFISVPFVIMTVLTVITGVTLKRRKRFTNDTLTHNCRNQTVAVGDPESRSNLKNKLKENQGLITLVFLQIGFTGLVVPTFFAVVLDLADVIDCTHSALNFTLLYFSVPSSFVNVFIYIWRDKNFRLFMKRIVKIGTTSNENTSIMLSTRQ</sequence>
<comment type="subcellular location">
    <subcellularLocation>
        <location evidence="1">Cell membrane</location>
        <topology evidence="1">Multi-pass membrane protein</topology>
    </subcellularLocation>
</comment>
<feature type="transmembrane region" description="Helical" evidence="9">
    <location>
        <begin position="224"/>
        <end position="246"/>
    </location>
</feature>
<dbReference type="SUPFAM" id="SSF81321">
    <property type="entry name" value="Family A G protein-coupled receptor-like"/>
    <property type="match status" value="1"/>
</dbReference>
<keyword evidence="12" id="KW-1185">Reference proteome</keyword>
<feature type="transmembrane region" description="Helical" evidence="9">
    <location>
        <begin position="177"/>
        <end position="204"/>
    </location>
</feature>
<feature type="domain" description="G-protein coupled receptors family 1 profile" evidence="10">
    <location>
        <begin position="64"/>
        <end position="347"/>
    </location>
</feature>
<dbReference type="Pfam" id="PF00001">
    <property type="entry name" value="7tm_1"/>
    <property type="match status" value="1"/>
</dbReference>
<gene>
    <name evidence="11" type="ORF">CVLEPA_LOCUS28070</name>
</gene>
<feature type="transmembrane region" description="Helical" evidence="9">
    <location>
        <begin position="327"/>
        <end position="349"/>
    </location>
</feature>
<evidence type="ECO:0000256" key="1">
    <source>
        <dbReference type="ARBA" id="ARBA00004651"/>
    </source>
</evidence>
<evidence type="ECO:0000313" key="12">
    <source>
        <dbReference type="Proteomes" id="UP001642483"/>
    </source>
</evidence>
<proteinExistence type="predicted"/>
<reference evidence="11 12" key="1">
    <citation type="submission" date="2024-02" db="EMBL/GenBank/DDBJ databases">
        <authorList>
            <person name="Daric V."/>
            <person name="Darras S."/>
        </authorList>
    </citation>
    <scope>NUCLEOTIDE SEQUENCE [LARGE SCALE GENOMIC DNA]</scope>
</reference>
<evidence type="ECO:0000256" key="9">
    <source>
        <dbReference type="SAM" id="Phobius"/>
    </source>
</evidence>
<comment type="caution">
    <text evidence="11">The sequence shown here is derived from an EMBL/GenBank/DDBJ whole genome shotgun (WGS) entry which is preliminary data.</text>
</comment>
<dbReference type="InterPro" id="IPR000276">
    <property type="entry name" value="GPCR_Rhodpsn"/>
</dbReference>
<feature type="transmembrane region" description="Helical" evidence="9">
    <location>
        <begin position="50"/>
        <end position="73"/>
    </location>
</feature>
<keyword evidence="5" id="KW-0297">G-protein coupled receptor</keyword>
<feature type="transmembrane region" description="Helical" evidence="9">
    <location>
        <begin position="137"/>
        <end position="156"/>
    </location>
</feature>
<dbReference type="Proteomes" id="UP001642483">
    <property type="component" value="Unassembled WGS sequence"/>
</dbReference>
<name>A0ABP0GVQ0_CLALP</name>
<feature type="transmembrane region" description="Helical" evidence="9">
    <location>
        <begin position="85"/>
        <end position="104"/>
    </location>
</feature>
<evidence type="ECO:0000256" key="4">
    <source>
        <dbReference type="ARBA" id="ARBA00022989"/>
    </source>
</evidence>